<organism evidence="1 2">
    <name type="scientific">Caballeronia zhejiangensis</name>
    <dbReference type="NCBI Taxonomy" id="871203"/>
    <lineage>
        <taxon>Bacteria</taxon>
        <taxon>Pseudomonadati</taxon>
        <taxon>Pseudomonadota</taxon>
        <taxon>Betaproteobacteria</taxon>
        <taxon>Burkholderiales</taxon>
        <taxon>Burkholderiaceae</taxon>
        <taxon>Caballeronia</taxon>
    </lineage>
</organism>
<dbReference type="EMBL" id="JFHD01000040">
    <property type="protein sequence ID" value="KDR25979.1"/>
    <property type="molecule type" value="Genomic_DNA"/>
</dbReference>
<gene>
    <name evidence="1" type="ORF">BG60_26235</name>
</gene>
<name>A0A656QAH9_9BURK</name>
<dbReference type="AlphaFoldDB" id="A0A656QAH9"/>
<accession>A0A656QAH9</accession>
<reference evidence="1 2" key="1">
    <citation type="submission" date="2014-03" db="EMBL/GenBank/DDBJ databases">
        <title>Draft Genome Sequences of Four Burkholderia Strains.</title>
        <authorList>
            <person name="Liu X.Y."/>
            <person name="Li C.X."/>
            <person name="Xu J.H."/>
        </authorList>
    </citation>
    <scope>NUCLEOTIDE SEQUENCE [LARGE SCALE GENOMIC DNA]</scope>
    <source>
        <strain evidence="1 2">OP-1</strain>
    </source>
</reference>
<protein>
    <submittedName>
        <fullName evidence="1">Uncharacterized protein</fullName>
    </submittedName>
</protein>
<dbReference type="Proteomes" id="UP000027451">
    <property type="component" value="Unassembled WGS sequence"/>
</dbReference>
<evidence type="ECO:0000313" key="1">
    <source>
        <dbReference type="EMBL" id="KDR25979.1"/>
    </source>
</evidence>
<keyword evidence="2" id="KW-1185">Reference proteome</keyword>
<evidence type="ECO:0000313" key="2">
    <source>
        <dbReference type="Proteomes" id="UP000027451"/>
    </source>
</evidence>
<sequence>MPDALKDAPRRKGGPQKRTFEKYERFLVGKMSAPEFAKAAGLANTTARTVLADALARGLVHISGERKGLTWFAALYSVGPDPAPPKRRTAVGETDRDSGLVRLRELARLGPVNPYVQLEWAGERAR</sequence>
<dbReference type="RefSeq" id="WP_152563242.1">
    <property type="nucleotide sequence ID" value="NZ_JFHD01000040.1"/>
</dbReference>
<proteinExistence type="predicted"/>
<comment type="caution">
    <text evidence="1">The sequence shown here is derived from an EMBL/GenBank/DDBJ whole genome shotgun (WGS) entry which is preliminary data.</text>
</comment>